<protein>
    <recommendedName>
        <fullName evidence="3">RWD domain-containing protein</fullName>
    </recommendedName>
</protein>
<dbReference type="EMBL" id="KB445556">
    <property type="protein sequence ID" value="EMC96041.1"/>
    <property type="molecule type" value="Genomic_DNA"/>
</dbReference>
<dbReference type="PANTHER" id="PTHR15955:SF8">
    <property type="entry name" value="RWD DOMAIN-CONTAINING PROTEIN 2B-RELATED"/>
    <property type="match status" value="1"/>
</dbReference>
<dbReference type="OMA" id="VWLHHLL"/>
<dbReference type="OrthoDB" id="432412at2759"/>
<organism evidence="1 2">
    <name type="scientific">Baudoinia panamericana (strain UAMH 10762)</name>
    <name type="common">Angels' share fungus</name>
    <name type="synonym">Baudoinia compniacensis (strain UAMH 10762)</name>
    <dbReference type="NCBI Taxonomy" id="717646"/>
    <lineage>
        <taxon>Eukaryota</taxon>
        <taxon>Fungi</taxon>
        <taxon>Dikarya</taxon>
        <taxon>Ascomycota</taxon>
        <taxon>Pezizomycotina</taxon>
        <taxon>Dothideomycetes</taxon>
        <taxon>Dothideomycetidae</taxon>
        <taxon>Mycosphaerellales</taxon>
        <taxon>Teratosphaeriaceae</taxon>
        <taxon>Baudoinia</taxon>
    </lineage>
</organism>
<dbReference type="KEGG" id="bcom:BAUCODRAFT_47144"/>
<accession>M2MHG9</accession>
<feature type="non-terminal residue" evidence="1">
    <location>
        <position position="213"/>
    </location>
</feature>
<dbReference type="RefSeq" id="XP_007676899.1">
    <property type="nucleotide sequence ID" value="XM_007678709.1"/>
</dbReference>
<evidence type="ECO:0008006" key="3">
    <source>
        <dbReference type="Google" id="ProtNLM"/>
    </source>
</evidence>
<feature type="non-terminal residue" evidence="1">
    <location>
        <position position="1"/>
    </location>
</feature>
<sequence>RLATELALLEAMYPDQLHFAEKAREMNYRADTNALVLRLPDGYPGIELPQVLSANAGKIDVRERLKRRIGELIKGEELLDTILAIFNELVDDVGQHGSDHAEQSEQAKALQRREPDTKATIIVWLHHLLNTNKRKLALSPASSAVSGITKPGYPGVLIYTGPANAVHEHVIELKSQNWQAFQVRFESDEEWSFAHGQGVREVEAMKDVVADVG</sequence>
<keyword evidence="2" id="KW-1185">Reference proteome</keyword>
<reference evidence="1 2" key="1">
    <citation type="journal article" date="2012" name="PLoS Pathog.">
        <title>Diverse lifestyles and strategies of plant pathogenesis encoded in the genomes of eighteen Dothideomycetes fungi.</title>
        <authorList>
            <person name="Ohm R.A."/>
            <person name="Feau N."/>
            <person name="Henrissat B."/>
            <person name="Schoch C.L."/>
            <person name="Horwitz B.A."/>
            <person name="Barry K.W."/>
            <person name="Condon B.J."/>
            <person name="Copeland A.C."/>
            <person name="Dhillon B."/>
            <person name="Glaser F."/>
            <person name="Hesse C.N."/>
            <person name="Kosti I."/>
            <person name="LaButti K."/>
            <person name="Lindquist E.A."/>
            <person name="Lucas S."/>
            <person name="Salamov A.A."/>
            <person name="Bradshaw R.E."/>
            <person name="Ciuffetti L."/>
            <person name="Hamelin R.C."/>
            <person name="Kema G.H.J."/>
            <person name="Lawrence C."/>
            <person name="Scott J.A."/>
            <person name="Spatafora J.W."/>
            <person name="Turgeon B.G."/>
            <person name="de Wit P.J.G.M."/>
            <person name="Zhong S."/>
            <person name="Goodwin S.B."/>
            <person name="Grigoriev I.V."/>
        </authorList>
    </citation>
    <scope>NUCLEOTIDE SEQUENCE [LARGE SCALE GENOMIC DNA]</scope>
    <source>
        <strain evidence="1 2">UAMH 10762</strain>
    </source>
</reference>
<gene>
    <name evidence="1" type="ORF">BAUCODRAFT_47144</name>
</gene>
<dbReference type="eggNOG" id="ENOG502SETM">
    <property type="taxonomic scope" value="Eukaryota"/>
</dbReference>
<proteinExistence type="predicted"/>
<evidence type="ECO:0000313" key="2">
    <source>
        <dbReference type="Proteomes" id="UP000011761"/>
    </source>
</evidence>
<evidence type="ECO:0000313" key="1">
    <source>
        <dbReference type="EMBL" id="EMC96041.1"/>
    </source>
</evidence>
<dbReference type="InterPro" id="IPR017359">
    <property type="entry name" value="Phi-like"/>
</dbReference>
<dbReference type="GeneID" id="19114672"/>
<dbReference type="PANTHER" id="PTHR15955">
    <property type="entry name" value="RWD DOMAIN CONTAINING PROTEIN 2"/>
    <property type="match status" value="1"/>
</dbReference>
<dbReference type="AlphaFoldDB" id="M2MHG9"/>
<dbReference type="HOGENOM" id="CLU_046295_2_1_1"/>
<dbReference type="Proteomes" id="UP000011761">
    <property type="component" value="Unassembled WGS sequence"/>
</dbReference>
<name>M2MHG9_BAUPA</name>